<evidence type="ECO:0000256" key="2">
    <source>
        <dbReference type="ARBA" id="ARBA00022475"/>
    </source>
</evidence>
<feature type="transmembrane region" description="Helical" evidence="6">
    <location>
        <begin position="146"/>
        <end position="171"/>
    </location>
</feature>
<comment type="caution">
    <text evidence="7">The sequence shown here is derived from an EMBL/GenBank/DDBJ whole genome shotgun (WGS) entry which is preliminary data.</text>
</comment>
<evidence type="ECO:0000256" key="5">
    <source>
        <dbReference type="ARBA" id="ARBA00023136"/>
    </source>
</evidence>
<protein>
    <submittedName>
        <fullName evidence="7">Threonine/homoserine/homoserine lactone efflux protein</fullName>
    </submittedName>
</protein>
<keyword evidence="4 6" id="KW-1133">Transmembrane helix</keyword>
<dbReference type="EMBL" id="JAVDPW010000008">
    <property type="protein sequence ID" value="MDR6292143.1"/>
    <property type="molecule type" value="Genomic_DNA"/>
</dbReference>
<feature type="transmembrane region" description="Helical" evidence="6">
    <location>
        <begin position="70"/>
        <end position="90"/>
    </location>
</feature>
<keyword evidence="2" id="KW-1003">Cell membrane</keyword>
<gene>
    <name evidence="7" type="ORF">E9232_004681</name>
</gene>
<dbReference type="PANTHER" id="PTHR30086:SF20">
    <property type="entry name" value="ARGININE EXPORTER PROTEIN ARGO-RELATED"/>
    <property type="match status" value="1"/>
</dbReference>
<evidence type="ECO:0000256" key="1">
    <source>
        <dbReference type="ARBA" id="ARBA00004651"/>
    </source>
</evidence>
<keyword evidence="8" id="KW-1185">Reference proteome</keyword>
<accession>A0ABU1JU55</accession>
<keyword evidence="3 6" id="KW-0812">Transmembrane</keyword>
<sequence>MAVSLIDAGLFSLAAIVLLGSPGPGIAALVAVGKAEGFARGLRFYGGLQVGLAVAAAVSAAGLFSAIQALPYAVTAMMVAATAYLLYLAWRIATAPVGAGGPAAATVAATSAGGFLLGVTNPKAYIAFASLMASASLVRSDSSADAALKWLLCVVVMIVADILWLWLGAAIERAKPRPSTERAINLAMAATIAGTALAAVL</sequence>
<keyword evidence="5 6" id="KW-0472">Membrane</keyword>
<organism evidence="7 8">
    <name type="scientific">Inquilinus ginsengisoli</name>
    <dbReference type="NCBI Taxonomy" id="363840"/>
    <lineage>
        <taxon>Bacteria</taxon>
        <taxon>Pseudomonadati</taxon>
        <taxon>Pseudomonadota</taxon>
        <taxon>Alphaproteobacteria</taxon>
        <taxon>Rhodospirillales</taxon>
        <taxon>Rhodospirillaceae</taxon>
        <taxon>Inquilinus</taxon>
    </lineage>
</organism>
<proteinExistence type="predicted"/>
<name>A0ABU1JU55_9PROT</name>
<comment type="subcellular location">
    <subcellularLocation>
        <location evidence="1">Cell membrane</location>
        <topology evidence="1">Multi-pass membrane protein</topology>
    </subcellularLocation>
</comment>
<feature type="transmembrane region" description="Helical" evidence="6">
    <location>
        <begin position="96"/>
        <end position="117"/>
    </location>
</feature>
<evidence type="ECO:0000313" key="8">
    <source>
        <dbReference type="Proteomes" id="UP001262410"/>
    </source>
</evidence>
<evidence type="ECO:0000256" key="3">
    <source>
        <dbReference type="ARBA" id="ARBA00022692"/>
    </source>
</evidence>
<evidence type="ECO:0000313" key="7">
    <source>
        <dbReference type="EMBL" id="MDR6292143.1"/>
    </source>
</evidence>
<evidence type="ECO:0000256" key="4">
    <source>
        <dbReference type="ARBA" id="ARBA00022989"/>
    </source>
</evidence>
<dbReference type="Proteomes" id="UP001262410">
    <property type="component" value="Unassembled WGS sequence"/>
</dbReference>
<dbReference type="RefSeq" id="WP_309797983.1">
    <property type="nucleotide sequence ID" value="NZ_JAVDPW010000008.1"/>
</dbReference>
<evidence type="ECO:0000256" key="6">
    <source>
        <dbReference type="SAM" id="Phobius"/>
    </source>
</evidence>
<feature type="transmembrane region" description="Helical" evidence="6">
    <location>
        <begin position="183"/>
        <end position="200"/>
    </location>
</feature>
<reference evidence="7 8" key="1">
    <citation type="submission" date="2023-07" db="EMBL/GenBank/DDBJ databases">
        <title>Sorghum-associated microbial communities from plants grown in Nebraska, USA.</title>
        <authorList>
            <person name="Schachtman D."/>
        </authorList>
    </citation>
    <scope>NUCLEOTIDE SEQUENCE [LARGE SCALE GENOMIC DNA]</scope>
    <source>
        <strain evidence="7 8">584</strain>
    </source>
</reference>
<dbReference type="InterPro" id="IPR001123">
    <property type="entry name" value="LeuE-type"/>
</dbReference>
<dbReference type="PANTHER" id="PTHR30086">
    <property type="entry name" value="ARGININE EXPORTER PROTEIN ARGO"/>
    <property type="match status" value="1"/>
</dbReference>
<dbReference type="Pfam" id="PF01810">
    <property type="entry name" value="LysE"/>
    <property type="match status" value="1"/>
</dbReference>
<feature type="transmembrane region" description="Helical" evidence="6">
    <location>
        <begin position="43"/>
        <end position="63"/>
    </location>
</feature>